<feature type="signal peptide" evidence="1">
    <location>
        <begin position="1"/>
        <end position="25"/>
    </location>
</feature>
<evidence type="ECO:0008006" key="4">
    <source>
        <dbReference type="Google" id="ProtNLM"/>
    </source>
</evidence>
<sequence>MNSYKRFKLSAITIILLGLTHLALAQDKGNLKPLKKEVKQLTGGLSKLSNQLTNELKAIDTRAIVSNAKAIALASKVDAEKLVNQWTNCDVEQTDSSFQTDIETNTMDQSRTIQKVYIISKNTPLAINNRYGKVEVKTWTKNEIRVDITVRAVDADGSKAQDLLNSVVIDETKSANNISLTTQIGQGKSNWWSAIVSGKNRGVQVNYSIYLPSGNQLSIENAYGDVLLPDLTGNVDLTVSYGNLTAGRLSGNETTIKAGYLQAKISAIKNAALRFEYGKLALDEVNNLDLSIAYCGNSNIGTITGSGKIKMEYSGGFKVGLGKSIRNFTLNTAYSSSNIHIDPVARFMYQVEVSYCDFNPGKSTVTKEEPDPASRGPKLHKSYTGYYGDKTSANRVTINSDYGSITFD</sequence>
<proteinExistence type="predicted"/>
<keyword evidence="1" id="KW-0732">Signal</keyword>
<evidence type="ECO:0000313" key="2">
    <source>
        <dbReference type="EMBL" id="GAA4804043.1"/>
    </source>
</evidence>
<dbReference type="EMBL" id="BAABIQ010000043">
    <property type="protein sequence ID" value="GAA4804043.1"/>
    <property type="molecule type" value="Genomic_DNA"/>
</dbReference>
<accession>A0ABP9C2F9</accession>
<organism evidence="2 3">
    <name type="scientific">Olivibacter ginsenosidimutans</name>
    <dbReference type="NCBI Taxonomy" id="1176537"/>
    <lineage>
        <taxon>Bacteria</taxon>
        <taxon>Pseudomonadati</taxon>
        <taxon>Bacteroidota</taxon>
        <taxon>Sphingobacteriia</taxon>
        <taxon>Sphingobacteriales</taxon>
        <taxon>Sphingobacteriaceae</taxon>
        <taxon>Olivibacter</taxon>
    </lineage>
</organism>
<feature type="chain" id="PRO_5046889925" description="Adhesin domain-containing protein" evidence="1">
    <location>
        <begin position="26"/>
        <end position="408"/>
    </location>
</feature>
<evidence type="ECO:0000313" key="3">
    <source>
        <dbReference type="Proteomes" id="UP001501411"/>
    </source>
</evidence>
<name>A0ABP9C2F9_9SPHI</name>
<evidence type="ECO:0000256" key="1">
    <source>
        <dbReference type="SAM" id="SignalP"/>
    </source>
</evidence>
<gene>
    <name evidence="2" type="ORF">GCM10023231_36390</name>
</gene>
<comment type="caution">
    <text evidence="2">The sequence shown here is derived from an EMBL/GenBank/DDBJ whole genome shotgun (WGS) entry which is preliminary data.</text>
</comment>
<protein>
    <recommendedName>
        <fullName evidence="4">Adhesin domain-containing protein</fullName>
    </recommendedName>
</protein>
<dbReference type="RefSeq" id="WP_345234079.1">
    <property type="nucleotide sequence ID" value="NZ_BAABIQ010000043.1"/>
</dbReference>
<reference evidence="3" key="1">
    <citation type="journal article" date="2019" name="Int. J. Syst. Evol. Microbiol.">
        <title>The Global Catalogue of Microorganisms (GCM) 10K type strain sequencing project: providing services to taxonomists for standard genome sequencing and annotation.</title>
        <authorList>
            <consortium name="The Broad Institute Genomics Platform"/>
            <consortium name="The Broad Institute Genome Sequencing Center for Infectious Disease"/>
            <person name="Wu L."/>
            <person name="Ma J."/>
        </authorList>
    </citation>
    <scope>NUCLEOTIDE SEQUENCE [LARGE SCALE GENOMIC DNA]</scope>
    <source>
        <strain evidence="3">JCM 18200</strain>
    </source>
</reference>
<keyword evidence="3" id="KW-1185">Reference proteome</keyword>
<dbReference type="Proteomes" id="UP001501411">
    <property type="component" value="Unassembled WGS sequence"/>
</dbReference>